<gene>
    <name evidence="2" type="ORF">GCM10009533_56220</name>
</gene>
<dbReference type="GO" id="GO:0032259">
    <property type="term" value="P:methylation"/>
    <property type="evidence" value="ECO:0007669"/>
    <property type="project" value="UniProtKB-KW"/>
</dbReference>
<dbReference type="Proteomes" id="UP001500729">
    <property type="component" value="Unassembled WGS sequence"/>
</dbReference>
<evidence type="ECO:0000259" key="1">
    <source>
        <dbReference type="Pfam" id="PF13649"/>
    </source>
</evidence>
<dbReference type="InterPro" id="IPR041698">
    <property type="entry name" value="Methyltransf_25"/>
</dbReference>
<comment type="caution">
    <text evidence="2">The sequence shown here is derived from an EMBL/GenBank/DDBJ whole genome shotgun (WGS) entry which is preliminary data.</text>
</comment>
<dbReference type="SUPFAM" id="SSF53335">
    <property type="entry name" value="S-adenosyl-L-methionine-dependent methyltransferases"/>
    <property type="match status" value="1"/>
</dbReference>
<organism evidence="2 3">
    <name type="scientific">Saccharopolyspora erythraea</name>
    <name type="common">Streptomyces erythraeus</name>
    <dbReference type="NCBI Taxonomy" id="1836"/>
    <lineage>
        <taxon>Bacteria</taxon>
        <taxon>Bacillati</taxon>
        <taxon>Actinomycetota</taxon>
        <taxon>Actinomycetes</taxon>
        <taxon>Pseudonocardiales</taxon>
        <taxon>Pseudonocardiaceae</taxon>
        <taxon>Saccharopolyspora</taxon>
    </lineage>
</organism>
<keyword evidence="2" id="KW-0489">Methyltransferase</keyword>
<dbReference type="RefSeq" id="WP_009948664.1">
    <property type="nucleotide sequence ID" value="NZ_BAAAGS010000051.1"/>
</dbReference>
<keyword evidence="2" id="KW-0808">Transferase</keyword>
<dbReference type="Pfam" id="PF13649">
    <property type="entry name" value="Methyltransf_25"/>
    <property type="match status" value="1"/>
</dbReference>
<sequence>MTAHHDQSSPDSPKALYDKAVAGAATMLDEYRTFFATALRNPRMVGAATPTSSAVAATVGQVVPTTGEPVVLELGPGTGSLSNGIHDRLPTGARHIGIELGADMVEHLREHKPWMEVVHGDAGDLLSILDQRGIGKVDAVVSSIPWSLLDDDVQDHILKQVTEAMAPHAAFTALTYLPADRTAGGRRFRVRLAETFDEVLTHTTWKNFPPILHYLCRRPLV</sequence>
<dbReference type="InterPro" id="IPR029063">
    <property type="entry name" value="SAM-dependent_MTases_sf"/>
</dbReference>
<dbReference type="EMBL" id="BAAAGS010000051">
    <property type="protein sequence ID" value="GAA0550527.1"/>
    <property type="molecule type" value="Genomic_DNA"/>
</dbReference>
<accession>A0ABP3NPY4</accession>
<dbReference type="Gene3D" id="3.40.50.150">
    <property type="entry name" value="Vaccinia Virus protein VP39"/>
    <property type="match status" value="1"/>
</dbReference>
<dbReference type="CDD" id="cd02440">
    <property type="entry name" value="AdoMet_MTases"/>
    <property type="match status" value="1"/>
</dbReference>
<feature type="domain" description="Methyltransferase" evidence="1">
    <location>
        <begin position="71"/>
        <end position="167"/>
    </location>
</feature>
<keyword evidence="3" id="KW-1185">Reference proteome</keyword>
<dbReference type="GO" id="GO:0008168">
    <property type="term" value="F:methyltransferase activity"/>
    <property type="evidence" value="ECO:0007669"/>
    <property type="project" value="UniProtKB-KW"/>
</dbReference>
<reference evidence="3" key="1">
    <citation type="journal article" date="2019" name="Int. J. Syst. Evol. Microbiol.">
        <title>The Global Catalogue of Microorganisms (GCM) 10K type strain sequencing project: providing services to taxonomists for standard genome sequencing and annotation.</title>
        <authorList>
            <consortium name="The Broad Institute Genomics Platform"/>
            <consortium name="The Broad Institute Genome Sequencing Center for Infectious Disease"/>
            <person name="Wu L."/>
            <person name="Ma J."/>
        </authorList>
    </citation>
    <scope>NUCLEOTIDE SEQUENCE [LARGE SCALE GENOMIC DNA]</scope>
    <source>
        <strain evidence="3">JCM 10303</strain>
    </source>
</reference>
<evidence type="ECO:0000313" key="3">
    <source>
        <dbReference type="Proteomes" id="UP001500729"/>
    </source>
</evidence>
<protein>
    <submittedName>
        <fullName evidence="2">Methyltransferase domain-containing protein</fullName>
    </submittedName>
</protein>
<proteinExistence type="predicted"/>
<name>A0ABP3NPY4_SACER</name>
<evidence type="ECO:0000313" key="2">
    <source>
        <dbReference type="EMBL" id="GAA0550527.1"/>
    </source>
</evidence>